<reference evidence="4 5" key="1">
    <citation type="journal article" date="2016" name="Nat. Commun.">
        <title>Thousands of microbial genomes shed light on interconnected biogeochemical processes in an aquifer system.</title>
        <authorList>
            <person name="Anantharaman K."/>
            <person name="Brown C.T."/>
            <person name="Hug L.A."/>
            <person name="Sharon I."/>
            <person name="Castelle C.J."/>
            <person name="Probst A.J."/>
            <person name="Thomas B.C."/>
            <person name="Singh A."/>
            <person name="Wilkins M.J."/>
            <person name="Karaoz U."/>
            <person name="Brodie E.L."/>
            <person name="Williams K.H."/>
            <person name="Hubbard S.S."/>
            <person name="Banfield J.F."/>
        </authorList>
    </citation>
    <scope>NUCLEOTIDE SEQUENCE [LARGE SCALE GENOMIC DNA]</scope>
</reference>
<evidence type="ECO:0000313" key="5">
    <source>
        <dbReference type="Proteomes" id="UP000176648"/>
    </source>
</evidence>
<keyword evidence="1" id="KW-0808">Transferase</keyword>
<dbReference type="AlphaFoldDB" id="A0A1G2C5C1"/>
<proteinExistence type="predicted"/>
<dbReference type="SUPFAM" id="SSF52374">
    <property type="entry name" value="Nucleotidylyl transferase"/>
    <property type="match status" value="1"/>
</dbReference>
<dbReference type="GO" id="GO:0016779">
    <property type="term" value="F:nucleotidyltransferase activity"/>
    <property type="evidence" value="ECO:0007669"/>
    <property type="project" value="UniProtKB-KW"/>
</dbReference>
<dbReference type="InterPro" id="IPR004821">
    <property type="entry name" value="Cyt_trans-like"/>
</dbReference>
<dbReference type="PANTHER" id="PTHR43793:SF1">
    <property type="entry name" value="FAD SYNTHASE"/>
    <property type="match status" value="1"/>
</dbReference>
<dbReference type="EMBL" id="MHKU01000027">
    <property type="protein sequence ID" value="OGY96603.1"/>
    <property type="molecule type" value="Genomic_DNA"/>
</dbReference>
<dbReference type="InterPro" id="IPR050385">
    <property type="entry name" value="Archaeal_FAD_synthase"/>
</dbReference>
<dbReference type="InterPro" id="IPR014729">
    <property type="entry name" value="Rossmann-like_a/b/a_fold"/>
</dbReference>
<evidence type="ECO:0000256" key="1">
    <source>
        <dbReference type="ARBA" id="ARBA00022679"/>
    </source>
</evidence>
<evidence type="ECO:0000313" key="4">
    <source>
        <dbReference type="EMBL" id="OGY96603.1"/>
    </source>
</evidence>
<name>A0A1G2C5C1_9BACT</name>
<protein>
    <recommendedName>
        <fullName evidence="3">Cytidyltransferase-like domain-containing protein</fullName>
    </recommendedName>
</protein>
<dbReference type="Pfam" id="PF01467">
    <property type="entry name" value="CTP_transf_like"/>
    <property type="match status" value="1"/>
</dbReference>
<evidence type="ECO:0000256" key="2">
    <source>
        <dbReference type="ARBA" id="ARBA00022695"/>
    </source>
</evidence>
<dbReference type="NCBIfam" id="TIGR00125">
    <property type="entry name" value="cyt_tran_rel"/>
    <property type="match status" value="1"/>
</dbReference>
<dbReference type="PANTHER" id="PTHR43793">
    <property type="entry name" value="FAD SYNTHASE"/>
    <property type="match status" value="1"/>
</dbReference>
<feature type="domain" description="Cytidyltransferase-like" evidence="3">
    <location>
        <begin position="37"/>
        <end position="151"/>
    </location>
</feature>
<organism evidence="4 5">
    <name type="scientific">Candidatus Liptonbacteria bacterium GWB1_49_6</name>
    <dbReference type="NCBI Taxonomy" id="1798644"/>
    <lineage>
        <taxon>Bacteria</taxon>
        <taxon>Candidatus Liptoniibacteriota</taxon>
    </lineage>
</organism>
<gene>
    <name evidence="4" type="ORF">A2122_02715</name>
</gene>
<evidence type="ECO:0000259" key="3">
    <source>
        <dbReference type="Pfam" id="PF01467"/>
    </source>
</evidence>
<keyword evidence="2" id="KW-0548">Nucleotidyltransferase</keyword>
<dbReference type="STRING" id="1798644.A2122_02715"/>
<sequence>MEFLARKNGPSQKVVTSYDALAKAVHGLRAVNCRVVLTVGSWDLLHIGHVRYLLKAKSKGDVLVVGVDTDRAIKFYKGDLRPIVPQEERCEMLSYQSCVDFVTLLDDVDTKGQWQYELLKRLHPDVFVAVEDSYPKEQLNEISKLCDELVVLPRQAENTSTSRMIQYAVKKHLDKMYDLLERRA</sequence>
<dbReference type="Proteomes" id="UP000176648">
    <property type="component" value="Unassembled WGS sequence"/>
</dbReference>
<dbReference type="Gene3D" id="3.40.50.620">
    <property type="entry name" value="HUPs"/>
    <property type="match status" value="1"/>
</dbReference>
<comment type="caution">
    <text evidence="4">The sequence shown here is derived from an EMBL/GenBank/DDBJ whole genome shotgun (WGS) entry which is preliminary data.</text>
</comment>
<accession>A0A1G2C5C1</accession>